<evidence type="ECO:0000256" key="4">
    <source>
        <dbReference type="ARBA" id="ARBA00022842"/>
    </source>
</evidence>
<dbReference type="Gene3D" id="1.10.150.240">
    <property type="entry name" value="Putative phosphatase, domain 2"/>
    <property type="match status" value="1"/>
</dbReference>
<dbReference type="SFLD" id="SFLDG01129">
    <property type="entry name" value="C1.5:_HAD__Beta-PGM__Phosphata"/>
    <property type="match status" value="1"/>
</dbReference>
<gene>
    <name evidence="6" type="ORF">HMPREF9450_02309</name>
</gene>
<comment type="cofactor">
    <cofactor evidence="1">
        <name>Mg(2+)</name>
        <dbReference type="ChEBI" id="CHEBI:18420"/>
    </cofactor>
</comment>
<dbReference type="GeneID" id="92817025"/>
<sequence length="229" mass="26329">MELRCDGIIFDFNGTLFFDTEKQEQAWNTVSFSLRGHPFDPEEMDEHVHGRNGKSIFEYLLGREIDLVEERRLVEQKEQIYRALCLEDDVNFHLAPGVHELLDFITEHHIPTTIATASGRTNLDFFIRQFRLDRWFKPERIVYDDGTLKGKPDPDIYLRAAQRIGVVPQFCMVIEDAFSGIESARQAGIGRIIAIAPAEEHEFMLSIPGVHDVIIDFAEFDTSVFNLPS</sequence>
<dbReference type="PANTHER" id="PTHR46193:SF18">
    <property type="entry name" value="HEXITOL PHOSPHATASE B"/>
    <property type="match status" value="1"/>
</dbReference>
<evidence type="ECO:0000256" key="2">
    <source>
        <dbReference type="ARBA" id="ARBA00006171"/>
    </source>
</evidence>
<keyword evidence="7" id="KW-1185">Reference proteome</keyword>
<keyword evidence="3" id="KW-0479">Metal-binding</keyword>
<dbReference type="PATRIC" id="fig|742725.3.peg.2379"/>
<dbReference type="CDD" id="cd07505">
    <property type="entry name" value="HAD_BPGM-like"/>
    <property type="match status" value="1"/>
</dbReference>
<dbReference type="GO" id="GO:0046872">
    <property type="term" value="F:metal ion binding"/>
    <property type="evidence" value="ECO:0007669"/>
    <property type="project" value="UniProtKB-KW"/>
</dbReference>
<proteinExistence type="inferred from homology"/>
<dbReference type="InterPro" id="IPR023214">
    <property type="entry name" value="HAD_sf"/>
</dbReference>
<protein>
    <recommendedName>
        <fullName evidence="8">HAD family phosphatase</fullName>
    </recommendedName>
</protein>
<accession>G5HBJ9</accession>
<evidence type="ECO:0008006" key="8">
    <source>
        <dbReference type="Google" id="ProtNLM"/>
    </source>
</evidence>
<dbReference type="eggNOG" id="COG0637">
    <property type="taxonomic scope" value="Bacteria"/>
</dbReference>
<dbReference type="NCBIfam" id="TIGR01509">
    <property type="entry name" value="HAD-SF-IA-v3"/>
    <property type="match status" value="1"/>
</dbReference>
<evidence type="ECO:0000256" key="1">
    <source>
        <dbReference type="ARBA" id="ARBA00001946"/>
    </source>
</evidence>
<name>G5HBJ9_9BACT</name>
<dbReference type="InterPro" id="IPR023198">
    <property type="entry name" value="PGP-like_dom2"/>
</dbReference>
<dbReference type="SUPFAM" id="SSF56784">
    <property type="entry name" value="HAD-like"/>
    <property type="match status" value="1"/>
</dbReference>
<keyword evidence="5" id="KW-0119">Carbohydrate metabolism</keyword>
<dbReference type="PANTHER" id="PTHR46193">
    <property type="entry name" value="6-PHOSPHOGLUCONATE PHOSPHATASE"/>
    <property type="match status" value="1"/>
</dbReference>
<dbReference type="Pfam" id="PF00702">
    <property type="entry name" value="Hydrolase"/>
    <property type="match status" value="1"/>
</dbReference>
<evidence type="ECO:0000256" key="5">
    <source>
        <dbReference type="ARBA" id="ARBA00023277"/>
    </source>
</evidence>
<dbReference type="InterPro" id="IPR036412">
    <property type="entry name" value="HAD-like_sf"/>
</dbReference>
<dbReference type="STRING" id="742725.HMPREF9450_02309"/>
<dbReference type="EMBL" id="ADLD01000014">
    <property type="protein sequence ID" value="EHB91226.1"/>
    <property type="molecule type" value="Genomic_DNA"/>
</dbReference>
<dbReference type="SFLD" id="SFLDS00003">
    <property type="entry name" value="Haloacid_Dehalogenase"/>
    <property type="match status" value="1"/>
</dbReference>
<evidence type="ECO:0000313" key="6">
    <source>
        <dbReference type="EMBL" id="EHB91226.1"/>
    </source>
</evidence>
<dbReference type="RefSeq" id="WP_009135115.1">
    <property type="nucleotide sequence ID" value="NZ_CP102250.1"/>
</dbReference>
<dbReference type="InterPro" id="IPR051600">
    <property type="entry name" value="Beta-PGM-like"/>
</dbReference>
<dbReference type="Gene3D" id="3.40.50.1000">
    <property type="entry name" value="HAD superfamily/HAD-like"/>
    <property type="match status" value="1"/>
</dbReference>
<evidence type="ECO:0000256" key="3">
    <source>
        <dbReference type="ARBA" id="ARBA00022723"/>
    </source>
</evidence>
<reference evidence="6 7" key="1">
    <citation type="submission" date="2011-08" db="EMBL/GenBank/DDBJ databases">
        <title>The Genome Sequence of Alistipes indistinctus YIT 12060.</title>
        <authorList>
            <consortium name="The Broad Institute Genome Sequencing Platform"/>
            <person name="Earl A."/>
            <person name="Ward D."/>
            <person name="Feldgarden M."/>
            <person name="Gevers D."/>
            <person name="Morotomi M."/>
            <person name="Young S.K."/>
            <person name="Zeng Q."/>
            <person name="Gargeya S."/>
            <person name="Fitzgerald M."/>
            <person name="Haas B."/>
            <person name="Abouelleil A."/>
            <person name="Alvarado L."/>
            <person name="Arachchi H.M."/>
            <person name="Berlin A."/>
            <person name="Brown A."/>
            <person name="Chapman S.B."/>
            <person name="Chen Z."/>
            <person name="Dunbar C."/>
            <person name="Freedman E."/>
            <person name="Gearin G."/>
            <person name="Gellesch M."/>
            <person name="Goldberg J."/>
            <person name="Griggs A."/>
            <person name="Gujja S."/>
            <person name="Heiman D."/>
            <person name="Howarth C."/>
            <person name="Larson L."/>
            <person name="Lui A."/>
            <person name="MacDonald P.J.P."/>
            <person name="Montmayeur A."/>
            <person name="Murphy C."/>
            <person name="Neiman D."/>
            <person name="Pearson M."/>
            <person name="Priest M."/>
            <person name="Roberts A."/>
            <person name="Saif S."/>
            <person name="Shea T."/>
            <person name="Shenoy N."/>
            <person name="Sisk P."/>
            <person name="Stolte C."/>
            <person name="Sykes S."/>
            <person name="Wortman J."/>
            <person name="Nusbaum C."/>
            <person name="Birren B."/>
        </authorList>
    </citation>
    <scope>NUCLEOTIDE SEQUENCE [LARGE SCALE GENOMIC DNA]</scope>
    <source>
        <strain evidence="6 7">YIT 12060</strain>
    </source>
</reference>
<organism evidence="6 7">
    <name type="scientific">Alistipes indistinctus YIT 12060</name>
    <dbReference type="NCBI Taxonomy" id="742725"/>
    <lineage>
        <taxon>Bacteria</taxon>
        <taxon>Pseudomonadati</taxon>
        <taxon>Bacteroidota</taxon>
        <taxon>Bacteroidia</taxon>
        <taxon>Bacteroidales</taxon>
        <taxon>Rikenellaceae</taxon>
        <taxon>Alistipes</taxon>
    </lineage>
</organism>
<keyword evidence="4" id="KW-0460">Magnesium</keyword>
<evidence type="ECO:0000313" key="7">
    <source>
        <dbReference type="Proteomes" id="UP000006008"/>
    </source>
</evidence>
<comment type="similarity">
    <text evidence="2">Belongs to the HAD-like hydrolase superfamily. CbbY/CbbZ/Gph/YieH family.</text>
</comment>
<dbReference type="Proteomes" id="UP000006008">
    <property type="component" value="Unassembled WGS sequence"/>
</dbReference>
<dbReference type="InterPro" id="IPR006439">
    <property type="entry name" value="HAD-SF_hydro_IA"/>
</dbReference>
<dbReference type="HOGENOM" id="CLU_045011_13_4_10"/>
<comment type="caution">
    <text evidence="6">The sequence shown here is derived from an EMBL/GenBank/DDBJ whole genome shotgun (WGS) entry which is preliminary data.</text>
</comment>
<dbReference type="GO" id="GO:0003824">
    <property type="term" value="F:catalytic activity"/>
    <property type="evidence" value="ECO:0007669"/>
    <property type="project" value="UniProtKB-ARBA"/>
</dbReference>
<dbReference type="AlphaFoldDB" id="G5HBJ9"/>